<feature type="transmembrane region" description="Helical" evidence="1">
    <location>
        <begin position="6"/>
        <end position="25"/>
    </location>
</feature>
<dbReference type="OrthoDB" id="152369at2"/>
<keyword evidence="3" id="KW-1185">Reference proteome</keyword>
<name>A7NQE4_ROSCS</name>
<keyword evidence="1" id="KW-1133">Transmembrane helix</keyword>
<proteinExistence type="predicted"/>
<dbReference type="eggNOG" id="COG0523">
    <property type="taxonomic scope" value="Bacteria"/>
</dbReference>
<feature type="transmembrane region" description="Helical" evidence="1">
    <location>
        <begin position="32"/>
        <end position="53"/>
    </location>
</feature>
<feature type="transmembrane region" description="Helical" evidence="1">
    <location>
        <begin position="59"/>
        <end position="79"/>
    </location>
</feature>
<dbReference type="Proteomes" id="UP000000263">
    <property type="component" value="Chromosome"/>
</dbReference>
<accession>A7NQE4</accession>
<dbReference type="RefSeq" id="WP_012122213.1">
    <property type="nucleotide sequence ID" value="NC_009767.1"/>
</dbReference>
<evidence type="ECO:0008006" key="4">
    <source>
        <dbReference type="Google" id="ProtNLM"/>
    </source>
</evidence>
<sequence length="255" mass="27561">MPAYLALFVYAVLALGAAVILPALADRLSSGMFSWLFGVATVGVVAALVGLALTRNDLSLRGVYLAHLCATVVWVWMEIGCRTSAGGSARRLGFARRSPLWQEVMWVAPAAGIVALTWNGANQWGVWTFALFWWGHLSMRLTAYASAHTRDGGPLIWPPWFAAGLPPAQVLSAIFPLTVSATMAVGVWLAADALAYGLATVQGVGLALVAAQAMLVCAALWFDVLPVEVWVWRLRSFHRFADLWENGRHINSVSQ</sequence>
<dbReference type="HOGENOM" id="CLU_069074_0_0_0"/>
<dbReference type="EMBL" id="CP000804">
    <property type="protein sequence ID" value="ABU59790.1"/>
    <property type="molecule type" value="Genomic_DNA"/>
</dbReference>
<feature type="transmembrane region" description="Helical" evidence="1">
    <location>
        <begin position="100"/>
        <end position="118"/>
    </location>
</feature>
<feature type="transmembrane region" description="Helical" evidence="1">
    <location>
        <begin position="168"/>
        <end position="191"/>
    </location>
</feature>
<gene>
    <name evidence="2" type="ordered locus">Rcas_3750</name>
</gene>
<organism evidence="2 3">
    <name type="scientific">Roseiflexus castenholzii (strain DSM 13941 / HLO8)</name>
    <dbReference type="NCBI Taxonomy" id="383372"/>
    <lineage>
        <taxon>Bacteria</taxon>
        <taxon>Bacillati</taxon>
        <taxon>Chloroflexota</taxon>
        <taxon>Chloroflexia</taxon>
        <taxon>Chloroflexales</taxon>
        <taxon>Roseiflexineae</taxon>
        <taxon>Roseiflexaceae</taxon>
        <taxon>Roseiflexus</taxon>
    </lineage>
</organism>
<evidence type="ECO:0000313" key="3">
    <source>
        <dbReference type="Proteomes" id="UP000000263"/>
    </source>
</evidence>
<evidence type="ECO:0000256" key="1">
    <source>
        <dbReference type="SAM" id="Phobius"/>
    </source>
</evidence>
<dbReference type="Pfam" id="PF12291">
    <property type="entry name" value="DUF3623"/>
    <property type="match status" value="1"/>
</dbReference>
<dbReference type="InterPro" id="IPR017496">
    <property type="entry name" value="Photo_alph_chp2"/>
</dbReference>
<dbReference type="STRING" id="383372.Rcas_3750"/>
<feature type="transmembrane region" description="Helical" evidence="1">
    <location>
        <begin position="203"/>
        <end position="225"/>
    </location>
</feature>
<evidence type="ECO:0000313" key="2">
    <source>
        <dbReference type="EMBL" id="ABU59790.1"/>
    </source>
</evidence>
<keyword evidence="1" id="KW-0812">Transmembrane</keyword>
<protein>
    <recommendedName>
        <fullName evidence="4">Photosynthetic complex assembly protein 2</fullName>
    </recommendedName>
</protein>
<keyword evidence="1" id="KW-0472">Membrane</keyword>
<dbReference type="KEGG" id="rca:Rcas_3750"/>
<dbReference type="AlphaFoldDB" id="A7NQE4"/>
<reference evidence="2 3" key="1">
    <citation type="submission" date="2007-08" db="EMBL/GenBank/DDBJ databases">
        <title>Complete sequence of Roseiflexus castenholzii DSM 13941.</title>
        <authorList>
            <consortium name="US DOE Joint Genome Institute"/>
            <person name="Copeland A."/>
            <person name="Lucas S."/>
            <person name="Lapidus A."/>
            <person name="Barry K."/>
            <person name="Glavina del Rio T."/>
            <person name="Dalin E."/>
            <person name="Tice H."/>
            <person name="Pitluck S."/>
            <person name="Thompson L.S."/>
            <person name="Brettin T."/>
            <person name="Bruce D."/>
            <person name="Detter J.C."/>
            <person name="Han C."/>
            <person name="Tapia R."/>
            <person name="Schmutz J."/>
            <person name="Larimer F."/>
            <person name="Land M."/>
            <person name="Hauser L."/>
            <person name="Kyrpides N."/>
            <person name="Mikhailova N."/>
            <person name="Bryant D.A."/>
            <person name="Hanada S."/>
            <person name="Tsukatani Y."/>
            <person name="Richardson P."/>
        </authorList>
    </citation>
    <scope>NUCLEOTIDE SEQUENCE [LARGE SCALE GENOMIC DNA]</scope>
    <source>
        <strain evidence="3">DSM 13941 / HLO8</strain>
    </source>
</reference>